<name>A0ABN7N7V1_9BURK</name>
<keyword evidence="2" id="KW-1185">Reference proteome</keyword>
<proteinExistence type="predicted"/>
<comment type="caution">
    <text evidence="1">The sequence shown here is derived from an EMBL/GenBank/DDBJ whole genome shotgun (WGS) entry which is preliminary data.</text>
</comment>
<evidence type="ECO:0000313" key="2">
    <source>
        <dbReference type="Proteomes" id="UP000674425"/>
    </source>
</evidence>
<gene>
    <name evidence="1" type="ORF">R69658_06787</name>
</gene>
<protein>
    <submittedName>
        <fullName evidence="1">Uncharacterized protein</fullName>
    </submittedName>
</protein>
<dbReference type="Proteomes" id="UP000674425">
    <property type="component" value="Unassembled WGS sequence"/>
</dbReference>
<sequence length="85" mass="9744">MKRAFRVSAKPAFLLIVLKRNWRAARASLVPPSRVWKRWPKNDMSVSVLMRLLEAAGYDLKFVAHGHGRTLEDILAEQRMPDADS</sequence>
<organism evidence="1 2">
    <name type="scientific">Paraburkholderia aspalathi</name>
    <dbReference type="NCBI Taxonomy" id="1324617"/>
    <lineage>
        <taxon>Bacteria</taxon>
        <taxon>Pseudomonadati</taxon>
        <taxon>Pseudomonadota</taxon>
        <taxon>Betaproteobacteria</taxon>
        <taxon>Burkholderiales</taxon>
        <taxon>Burkholderiaceae</taxon>
        <taxon>Paraburkholderia</taxon>
    </lineage>
</organism>
<accession>A0ABN7N7V1</accession>
<dbReference type="EMBL" id="CAJNAU010000102">
    <property type="protein sequence ID" value="CAE6842421.1"/>
    <property type="molecule type" value="Genomic_DNA"/>
</dbReference>
<reference evidence="1 2" key="1">
    <citation type="submission" date="2021-02" db="EMBL/GenBank/DDBJ databases">
        <authorList>
            <person name="Vanwijnsberghe S."/>
        </authorList>
    </citation>
    <scope>NUCLEOTIDE SEQUENCE [LARGE SCALE GENOMIC DNA]</scope>
    <source>
        <strain evidence="1 2">R-69658</strain>
    </source>
</reference>
<evidence type="ECO:0000313" key="1">
    <source>
        <dbReference type="EMBL" id="CAE6842421.1"/>
    </source>
</evidence>